<feature type="transmembrane region" description="Helical" evidence="5">
    <location>
        <begin position="660"/>
        <end position="679"/>
    </location>
</feature>
<evidence type="ECO:0000256" key="3">
    <source>
        <dbReference type="ARBA" id="ARBA00022679"/>
    </source>
</evidence>
<gene>
    <name evidence="6" type="ORF">UFOPK3897_00320</name>
    <name evidence="7" type="ORF">UFOPK4121_00727</name>
</gene>
<dbReference type="InterPro" id="IPR029044">
    <property type="entry name" value="Nucleotide-diphossugar_trans"/>
</dbReference>
<dbReference type="EMBL" id="CAFBOF010000003">
    <property type="protein sequence ID" value="CAB4969790.1"/>
    <property type="molecule type" value="Genomic_DNA"/>
</dbReference>
<feature type="transmembrane region" description="Helical" evidence="5">
    <location>
        <begin position="582"/>
        <end position="600"/>
    </location>
</feature>
<feature type="transmembrane region" description="Helical" evidence="5">
    <location>
        <begin position="607"/>
        <end position="626"/>
    </location>
</feature>
<evidence type="ECO:0000256" key="1">
    <source>
        <dbReference type="ARBA" id="ARBA00006739"/>
    </source>
</evidence>
<organism evidence="7">
    <name type="scientific">freshwater metagenome</name>
    <dbReference type="NCBI Taxonomy" id="449393"/>
    <lineage>
        <taxon>unclassified sequences</taxon>
        <taxon>metagenomes</taxon>
        <taxon>ecological metagenomes</taxon>
    </lineage>
</organism>
<dbReference type="AlphaFoldDB" id="A0A6J7R3P0"/>
<keyword evidence="3" id="KW-0808">Transferase</keyword>
<protein>
    <submittedName>
        <fullName evidence="7">Unannotated protein</fullName>
    </submittedName>
</protein>
<feature type="transmembrane region" description="Helical" evidence="5">
    <location>
        <begin position="529"/>
        <end position="548"/>
    </location>
</feature>
<feature type="transmembrane region" description="Helical" evidence="5">
    <location>
        <begin position="753"/>
        <end position="776"/>
    </location>
</feature>
<dbReference type="GO" id="GO:0016757">
    <property type="term" value="F:glycosyltransferase activity"/>
    <property type="evidence" value="ECO:0007669"/>
    <property type="project" value="UniProtKB-KW"/>
</dbReference>
<accession>A0A6J7R3P0</accession>
<evidence type="ECO:0000313" key="7">
    <source>
        <dbReference type="EMBL" id="CAB5022054.1"/>
    </source>
</evidence>
<evidence type="ECO:0000256" key="2">
    <source>
        <dbReference type="ARBA" id="ARBA00022676"/>
    </source>
</evidence>
<dbReference type="PANTHER" id="PTHR43179">
    <property type="entry name" value="RHAMNOSYLTRANSFERASE WBBL"/>
    <property type="match status" value="1"/>
</dbReference>
<feature type="region of interest" description="Disordered" evidence="4">
    <location>
        <begin position="1052"/>
        <end position="1084"/>
    </location>
</feature>
<feature type="transmembrane region" description="Helical" evidence="5">
    <location>
        <begin position="291"/>
        <end position="310"/>
    </location>
</feature>
<feature type="transmembrane region" description="Helical" evidence="5">
    <location>
        <begin position="459"/>
        <end position="487"/>
    </location>
</feature>
<evidence type="ECO:0000256" key="5">
    <source>
        <dbReference type="SAM" id="Phobius"/>
    </source>
</evidence>
<dbReference type="EMBL" id="CAFBPQ010000017">
    <property type="protein sequence ID" value="CAB5022054.1"/>
    <property type="molecule type" value="Genomic_DNA"/>
</dbReference>
<reference evidence="7" key="1">
    <citation type="submission" date="2020-05" db="EMBL/GenBank/DDBJ databases">
        <authorList>
            <person name="Chiriac C."/>
            <person name="Salcher M."/>
            <person name="Ghai R."/>
            <person name="Kavagutti S V."/>
        </authorList>
    </citation>
    <scope>NUCLEOTIDE SEQUENCE</scope>
</reference>
<proteinExistence type="inferred from homology"/>
<sequence>MSTSEGLGGSDPILGDLGSSAPESIFASSEVPPVVAVLVTTDPGPDFEAVLSALGAQDYPALTVLVVDAGSEFDLTPRVGARLPTAIVRRLGGKVRTAEAVNEAIGAVDGASFYLVVSDDVVLDPSALRIMVEEAYRSNAGIVGPKLVNPGKDGEPNTLLEVGRSIDRFGGSHTGIEPNEIDQEQHDNVRDVFFVSSSVFLVRADLFSALHGLDPETSPGSEDLDLCWRSWLIGARVVIAPDAVGVVEQSPQTIKGEREKEKSTKANRNELRSLARARLRVVMTCYSRLTLLWLIPLGLFGSSIQALVLLPTANRHVAAAEFRSWWWSLIHFRRLRVARKSVQSSRVIKDSDLHELQVGLRSRFDSFVEHNQADERLESVGDRVGSFFDQVSDGLRTPAVMALISLLVIFIFGSRDLLTQGVPAVGSFSPWPGIQAMLAEFSSSWRHTGLGSGAFASPVLVVTSTITAVLFGASGLAQTLVVVGSALLGAFGVYRLMRIVAAGVPAAITAAIVYAIIPVWRNGVAGGRLGALVLYSLLPFMAVLLIRAGGFDALTKRSRRPLLGLVLVTALATAWYPPAGLAGLLVAMSFLISAIFVGGFRASVRALMAAIVSVLAAALLLIPWTFNFASIGKTDKSFLGFSHQGEIDLLDVLRFKTGPAGAGIASWGILLAALLALLVARGPRLAWATRAWFLAVVGFSVAWLPSILGMKMTTVIPEAGLILAALGIATAVGVSIDSLVGDYRDLGNRLSRPVARVAVLTIVILGVSLGSLGFLADSVSGRWGAPDKSWADTLAFTKDSPPSGQFRILWVGDPEVLPFEPFLSGDDFGWTMTRNGPGDFRQYLRAPETPTDRVVTRAINAAVSSDTARLGHLLAPSGIRYVALPSINGPGGTAGKPQPALTAALANQLDLARLRTENGLILYENQSWFPATAIIPEAYSSEIPLDAKAPLRSAVGSDVEQAQPLDDERPVLAGTIFLSEAFDSQWQAQANGETLDHEKAFSEFNGWVNKSRTSVAISHKGQTQRYLLIAAEAFLWLLAIGWWFRSRDKRSHSELNQPTLRPERSKRFAASPADDDLEGFWGES</sequence>
<evidence type="ECO:0000256" key="4">
    <source>
        <dbReference type="SAM" id="MobiDB-lite"/>
    </source>
</evidence>
<keyword evidence="5" id="KW-1133">Transmembrane helix</keyword>
<feature type="transmembrane region" description="Helical" evidence="5">
    <location>
        <begin position="691"/>
        <end position="708"/>
    </location>
</feature>
<dbReference type="SUPFAM" id="SSF53448">
    <property type="entry name" value="Nucleotide-diphospho-sugar transferases"/>
    <property type="match status" value="1"/>
</dbReference>
<keyword evidence="2" id="KW-0328">Glycosyltransferase</keyword>
<keyword evidence="5" id="KW-0472">Membrane</keyword>
<feature type="transmembrane region" description="Helical" evidence="5">
    <location>
        <begin position="560"/>
        <end position="576"/>
    </location>
</feature>
<keyword evidence="5" id="KW-0812">Transmembrane</keyword>
<dbReference type="PANTHER" id="PTHR43179:SF12">
    <property type="entry name" value="GALACTOFURANOSYLTRANSFERASE GLFT2"/>
    <property type="match status" value="1"/>
</dbReference>
<comment type="similarity">
    <text evidence="1">Belongs to the glycosyltransferase 2 family.</text>
</comment>
<name>A0A6J7R3P0_9ZZZZ</name>
<dbReference type="Pfam" id="PF13641">
    <property type="entry name" value="Glyco_tranf_2_3"/>
    <property type="match status" value="1"/>
</dbReference>
<dbReference type="Gene3D" id="3.90.550.10">
    <property type="entry name" value="Spore Coat Polysaccharide Biosynthesis Protein SpsA, Chain A"/>
    <property type="match status" value="1"/>
</dbReference>
<evidence type="ECO:0000313" key="6">
    <source>
        <dbReference type="EMBL" id="CAB4969790.1"/>
    </source>
</evidence>
<feature type="transmembrane region" description="Helical" evidence="5">
    <location>
        <begin position="720"/>
        <end position="741"/>
    </location>
</feature>
<feature type="transmembrane region" description="Helical" evidence="5">
    <location>
        <begin position="499"/>
        <end position="517"/>
    </location>
</feature>